<reference evidence="1 2" key="1">
    <citation type="submission" date="2020-08" db="EMBL/GenBank/DDBJ databases">
        <authorList>
            <person name="Koutsovoulos G."/>
            <person name="Danchin GJ E."/>
        </authorList>
    </citation>
    <scope>NUCLEOTIDE SEQUENCE [LARGE SCALE GENOMIC DNA]</scope>
</reference>
<name>A0A6V7WAN9_MELEN</name>
<organism evidence="1 2">
    <name type="scientific">Meloidogyne enterolobii</name>
    <name type="common">Root-knot nematode worm</name>
    <name type="synonym">Meloidogyne mayaguensis</name>
    <dbReference type="NCBI Taxonomy" id="390850"/>
    <lineage>
        <taxon>Eukaryota</taxon>
        <taxon>Metazoa</taxon>
        <taxon>Ecdysozoa</taxon>
        <taxon>Nematoda</taxon>
        <taxon>Chromadorea</taxon>
        <taxon>Rhabditida</taxon>
        <taxon>Tylenchina</taxon>
        <taxon>Tylenchomorpha</taxon>
        <taxon>Tylenchoidea</taxon>
        <taxon>Meloidogynidae</taxon>
        <taxon>Meloidogyninae</taxon>
        <taxon>Meloidogyne</taxon>
    </lineage>
</organism>
<dbReference type="Proteomes" id="UP000580250">
    <property type="component" value="Unassembled WGS sequence"/>
</dbReference>
<dbReference type="AlphaFoldDB" id="A0A6V7WAN9"/>
<sequence length="192" mass="22621">MNEISFQKGLIQSNLSLNLERKNFIPLELLEEIIRFCSLNYLMMSSTRVSLAFDLLVWKIRLGRLFQRSKVHLNRFDTYLHQLEDKGCLTEVNKVIHSFWDALVPLSLHVDRARFLIVFDRVNAIVSVRTMDSLINRARLMIQIIQQWIDHLIGLNLNFTQIDRFLLYRLNGSIKAAVSNTKIYDWCYLGVF</sequence>
<accession>A0A6V7WAN9</accession>
<evidence type="ECO:0000313" key="1">
    <source>
        <dbReference type="EMBL" id="CAD2183808.1"/>
    </source>
</evidence>
<evidence type="ECO:0000313" key="2">
    <source>
        <dbReference type="Proteomes" id="UP000580250"/>
    </source>
</evidence>
<proteinExistence type="predicted"/>
<protein>
    <submittedName>
        <fullName evidence="1">Uncharacterized protein</fullName>
    </submittedName>
</protein>
<comment type="caution">
    <text evidence="1">The sequence shown here is derived from an EMBL/GenBank/DDBJ whole genome shotgun (WGS) entry which is preliminary data.</text>
</comment>
<dbReference type="EMBL" id="CAJEWN010000480">
    <property type="protein sequence ID" value="CAD2183808.1"/>
    <property type="molecule type" value="Genomic_DNA"/>
</dbReference>
<gene>
    <name evidence="1" type="ORF">MENT_LOCUS36127</name>
</gene>